<organism evidence="2 3">
    <name type="scientific">Culex pipiens pipiens</name>
    <name type="common">Northern house mosquito</name>
    <dbReference type="NCBI Taxonomy" id="38569"/>
    <lineage>
        <taxon>Eukaryota</taxon>
        <taxon>Metazoa</taxon>
        <taxon>Ecdysozoa</taxon>
        <taxon>Arthropoda</taxon>
        <taxon>Hexapoda</taxon>
        <taxon>Insecta</taxon>
        <taxon>Pterygota</taxon>
        <taxon>Neoptera</taxon>
        <taxon>Endopterygota</taxon>
        <taxon>Diptera</taxon>
        <taxon>Nematocera</taxon>
        <taxon>Culicoidea</taxon>
        <taxon>Culicidae</taxon>
        <taxon>Culicinae</taxon>
        <taxon>Culicini</taxon>
        <taxon>Culex</taxon>
        <taxon>Culex</taxon>
    </lineage>
</organism>
<comment type="caution">
    <text evidence="2">The sequence shown here is derived from an EMBL/GenBank/DDBJ whole genome shotgun (WGS) entry which is preliminary data.</text>
</comment>
<evidence type="ECO:0000313" key="3">
    <source>
        <dbReference type="Proteomes" id="UP001562425"/>
    </source>
</evidence>
<dbReference type="Proteomes" id="UP001562425">
    <property type="component" value="Unassembled WGS sequence"/>
</dbReference>
<gene>
    <name evidence="2" type="ORF">pipiens_010845</name>
</gene>
<keyword evidence="3" id="KW-1185">Reference proteome</keyword>
<name>A0ABD1D8J5_CULPP</name>
<accession>A0ABD1D8J5</accession>
<protein>
    <submittedName>
        <fullName evidence="2">Uncharacterized protein</fullName>
    </submittedName>
</protein>
<dbReference type="AlphaFoldDB" id="A0ABD1D8J5"/>
<reference evidence="2 3" key="1">
    <citation type="submission" date="2024-05" db="EMBL/GenBank/DDBJ databases">
        <title>Culex pipiens pipiens assembly and annotation.</title>
        <authorList>
            <person name="Alout H."/>
            <person name="Durand T."/>
        </authorList>
    </citation>
    <scope>NUCLEOTIDE SEQUENCE [LARGE SCALE GENOMIC DNA]</scope>
    <source>
        <strain evidence="2">HA-2024</strain>
        <tissue evidence="2">Whole body</tissue>
    </source>
</reference>
<dbReference type="EMBL" id="JBEHCU010006894">
    <property type="protein sequence ID" value="KAL1395976.1"/>
    <property type="molecule type" value="Genomic_DNA"/>
</dbReference>
<proteinExistence type="predicted"/>
<sequence>MNQTAASKKEIQIGFWRNVEAEMGLVTESLKVVLDFLGISASASLTSFESEVIIDDLEKALQAKKVSFRKYCLENGIDSQQFLSEDDSVLVLDFVDRMQLKMVAARVRSDGIRRYLPEDPAQKENQTAGRGADSAPETLNPQKEVEAIKLKLLERYKDNLRHEAEFDSTFRKPLAKLWILLSS</sequence>
<evidence type="ECO:0000256" key="1">
    <source>
        <dbReference type="SAM" id="MobiDB-lite"/>
    </source>
</evidence>
<feature type="region of interest" description="Disordered" evidence="1">
    <location>
        <begin position="116"/>
        <end position="140"/>
    </location>
</feature>
<evidence type="ECO:0000313" key="2">
    <source>
        <dbReference type="EMBL" id="KAL1395976.1"/>
    </source>
</evidence>